<dbReference type="RefSeq" id="WP_085212935.1">
    <property type="nucleotide sequence ID" value="NZ_FXAM01000001.1"/>
</dbReference>
<dbReference type="AlphaFoldDB" id="A0A1Y6CXR7"/>
<dbReference type="Pfam" id="PF12000">
    <property type="entry name" value="Glyco_trans_4_3"/>
    <property type="match status" value="1"/>
</dbReference>
<dbReference type="SUPFAM" id="SSF53756">
    <property type="entry name" value="UDP-Glycosyltransferase/glycogen phosphorylase"/>
    <property type="match status" value="1"/>
</dbReference>
<evidence type="ECO:0000313" key="4">
    <source>
        <dbReference type="EMBL" id="SMF95040.1"/>
    </source>
</evidence>
<sequence>MKLLFIHKNLPGQFEHFIHVLAQEPGNELVCICQEFKPQQYRFKGLRVETYQGGAHLGGVSSEYLYSSEQAIANGLAVAAKLTDLKRDGFVPDIALAHLGWGESLYFKDIYPHTPLVGYCEFYYHARGVDADFDPDFPLGLSDAFRIRTANATKLLGLVGIDLGVSPTEWQRSLFPPEFQRKITVVHDGVDTVRIKPNPNAAFRLPNGQVLTRQQPVVTYATRNLEPYRGFPVFMRAVAEIGRRRPDCQFVIAGGDEVSYSAHPPAAGTYREQMLRELSSAIDPKRVHFVGRLPFEEYLKLLQISSVHVYLTVPFVLSWSLLEAMAAGCVVIGSNTAPVREFLKHGVNGLLVDFFSPGEIADMVDRVLENPRRDRELGLKARADMRRRYDVAESIRRYRELIDGVLSNHLLFVGDAVL</sequence>
<dbReference type="InterPro" id="IPR022623">
    <property type="entry name" value="Glyco_trans_4"/>
</dbReference>
<dbReference type="STRING" id="1760988.SAMN02949497_2384"/>
<keyword evidence="5" id="KW-1185">Reference proteome</keyword>
<dbReference type="InterPro" id="IPR001296">
    <property type="entry name" value="Glyco_trans_1"/>
</dbReference>
<feature type="domain" description="Glycosyl transferase family 4" evidence="3">
    <location>
        <begin position="26"/>
        <end position="193"/>
    </location>
</feature>
<keyword evidence="1 4" id="KW-0808">Transferase</keyword>
<proteinExistence type="predicted"/>
<dbReference type="PANTHER" id="PTHR46401:SF2">
    <property type="entry name" value="GLYCOSYLTRANSFERASE WBBK-RELATED"/>
    <property type="match status" value="1"/>
</dbReference>
<evidence type="ECO:0000313" key="5">
    <source>
        <dbReference type="Proteomes" id="UP000192923"/>
    </source>
</evidence>
<dbReference type="Gene3D" id="3.40.50.2000">
    <property type="entry name" value="Glycogen Phosphorylase B"/>
    <property type="match status" value="1"/>
</dbReference>
<dbReference type="GO" id="GO:0009103">
    <property type="term" value="P:lipopolysaccharide biosynthetic process"/>
    <property type="evidence" value="ECO:0007669"/>
    <property type="project" value="TreeGrafter"/>
</dbReference>
<dbReference type="Pfam" id="PF00534">
    <property type="entry name" value="Glycos_transf_1"/>
    <property type="match status" value="1"/>
</dbReference>
<dbReference type="PANTHER" id="PTHR46401">
    <property type="entry name" value="GLYCOSYLTRANSFERASE WBBK-RELATED"/>
    <property type="match status" value="1"/>
</dbReference>
<gene>
    <name evidence="4" type="ORF">SAMN02949497_2384</name>
</gene>
<feature type="domain" description="Glycosyl transferase family 1" evidence="2">
    <location>
        <begin position="218"/>
        <end position="382"/>
    </location>
</feature>
<organism evidence="4 5">
    <name type="scientific">Methylomagnum ishizawai</name>
    <dbReference type="NCBI Taxonomy" id="1760988"/>
    <lineage>
        <taxon>Bacteria</taxon>
        <taxon>Pseudomonadati</taxon>
        <taxon>Pseudomonadota</taxon>
        <taxon>Gammaproteobacteria</taxon>
        <taxon>Methylococcales</taxon>
        <taxon>Methylococcaceae</taxon>
        <taxon>Methylomagnum</taxon>
    </lineage>
</organism>
<protein>
    <submittedName>
        <fullName evidence="4">Glycosyltransferase involved in cell wall bisynthesis</fullName>
    </submittedName>
</protein>
<reference evidence="4 5" key="1">
    <citation type="submission" date="2016-12" db="EMBL/GenBank/DDBJ databases">
        <authorList>
            <person name="Song W.-J."/>
            <person name="Kurnit D.M."/>
        </authorList>
    </citation>
    <scope>NUCLEOTIDE SEQUENCE [LARGE SCALE GENOMIC DNA]</scope>
    <source>
        <strain evidence="4 5">175</strain>
    </source>
</reference>
<dbReference type="GO" id="GO:0016757">
    <property type="term" value="F:glycosyltransferase activity"/>
    <property type="evidence" value="ECO:0007669"/>
    <property type="project" value="InterPro"/>
</dbReference>
<dbReference type="EMBL" id="FXAM01000001">
    <property type="protein sequence ID" value="SMF95040.1"/>
    <property type="molecule type" value="Genomic_DNA"/>
</dbReference>
<evidence type="ECO:0000259" key="3">
    <source>
        <dbReference type="Pfam" id="PF12000"/>
    </source>
</evidence>
<accession>A0A1Y6CXR7</accession>
<evidence type="ECO:0000259" key="2">
    <source>
        <dbReference type="Pfam" id="PF00534"/>
    </source>
</evidence>
<name>A0A1Y6CXR7_9GAMM</name>
<dbReference type="Proteomes" id="UP000192923">
    <property type="component" value="Unassembled WGS sequence"/>
</dbReference>
<evidence type="ECO:0000256" key="1">
    <source>
        <dbReference type="ARBA" id="ARBA00022679"/>
    </source>
</evidence>
<dbReference type="CDD" id="cd03818">
    <property type="entry name" value="GT4_ExpC-like"/>
    <property type="match status" value="1"/>
</dbReference>
<dbReference type="OrthoDB" id="5416057at2"/>